<proteinExistence type="predicted"/>
<dbReference type="AlphaFoldDB" id="A0A9N9NMQ3"/>
<organism evidence="1 2">
    <name type="scientific">Ambispora leptoticha</name>
    <dbReference type="NCBI Taxonomy" id="144679"/>
    <lineage>
        <taxon>Eukaryota</taxon>
        <taxon>Fungi</taxon>
        <taxon>Fungi incertae sedis</taxon>
        <taxon>Mucoromycota</taxon>
        <taxon>Glomeromycotina</taxon>
        <taxon>Glomeromycetes</taxon>
        <taxon>Archaeosporales</taxon>
        <taxon>Ambisporaceae</taxon>
        <taxon>Ambispora</taxon>
    </lineage>
</organism>
<feature type="non-terminal residue" evidence="1">
    <location>
        <position position="1"/>
    </location>
</feature>
<protein>
    <submittedName>
        <fullName evidence="1">12528_t:CDS:1</fullName>
    </submittedName>
</protein>
<name>A0A9N9NMQ3_9GLOM</name>
<gene>
    <name evidence="1" type="ORF">ALEPTO_LOCUS13355</name>
</gene>
<accession>A0A9N9NMQ3</accession>
<dbReference type="Proteomes" id="UP000789508">
    <property type="component" value="Unassembled WGS sequence"/>
</dbReference>
<comment type="caution">
    <text evidence="1">The sequence shown here is derived from an EMBL/GenBank/DDBJ whole genome shotgun (WGS) entry which is preliminary data.</text>
</comment>
<dbReference type="EMBL" id="CAJVPS010041529">
    <property type="protein sequence ID" value="CAG8752425.1"/>
    <property type="molecule type" value="Genomic_DNA"/>
</dbReference>
<feature type="non-terminal residue" evidence="1">
    <location>
        <position position="65"/>
    </location>
</feature>
<evidence type="ECO:0000313" key="1">
    <source>
        <dbReference type="EMBL" id="CAG8752425.1"/>
    </source>
</evidence>
<reference evidence="1" key="1">
    <citation type="submission" date="2021-06" db="EMBL/GenBank/DDBJ databases">
        <authorList>
            <person name="Kallberg Y."/>
            <person name="Tangrot J."/>
            <person name="Rosling A."/>
        </authorList>
    </citation>
    <scope>NUCLEOTIDE SEQUENCE</scope>
    <source>
        <strain evidence="1">FL130A</strain>
    </source>
</reference>
<sequence length="65" mass="7095">SSQIGVHGPPYISTDQHSQIYQISGCYSAVYHLLNMLLKVVMPSVTATIRLVLQGNTGTLTYSIQ</sequence>
<evidence type="ECO:0000313" key="2">
    <source>
        <dbReference type="Proteomes" id="UP000789508"/>
    </source>
</evidence>
<keyword evidence="2" id="KW-1185">Reference proteome</keyword>